<dbReference type="Proteomes" id="UP000567922">
    <property type="component" value="Unassembled WGS sequence"/>
</dbReference>
<evidence type="ECO:0000313" key="1">
    <source>
        <dbReference type="EMBL" id="MBB3036221.1"/>
    </source>
</evidence>
<sequence length="38" mass="4240">MLADTFENDSGDDAQADYEYRSYVHATDANEDLLLASI</sequence>
<organism evidence="1 2">
    <name type="scientific">Hoyosella altamirensis</name>
    <dbReference type="NCBI Taxonomy" id="616997"/>
    <lineage>
        <taxon>Bacteria</taxon>
        <taxon>Bacillati</taxon>
        <taxon>Actinomycetota</taxon>
        <taxon>Actinomycetes</taxon>
        <taxon>Mycobacteriales</taxon>
        <taxon>Hoyosellaceae</taxon>
        <taxon>Hoyosella</taxon>
    </lineage>
</organism>
<name>A0A839RJP0_9ACTN</name>
<dbReference type="EMBL" id="JACHWS010000001">
    <property type="protein sequence ID" value="MBB3036221.1"/>
    <property type="molecule type" value="Genomic_DNA"/>
</dbReference>
<protein>
    <submittedName>
        <fullName evidence="1">Uncharacterized protein</fullName>
    </submittedName>
</protein>
<evidence type="ECO:0000313" key="2">
    <source>
        <dbReference type="Proteomes" id="UP000567922"/>
    </source>
</evidence>
<dbReference type="AlphaFoldDB" id="A0A839RJP0"/>
<gene>
    <name evidence="1" type="ORF">FHU29_000655</name>
</gene>
<proteinExistence type="predicted"/>
<accession>A0A839RJP0</accession>
<comment type="caution">
    <text evidence="1">The sequence shown here is derived from an EMBL/GenBank/DDBJ whole genome shotgun (WGS) entry which is preliminary data.</text>
</comment>
<reference evidence="1 2" key="1">
    <citation type="submission" date="2020-08" db="EMBL/GenBank/DDBJ databases">
        <title>Sequencing the genomes of 1000 actinobacteria strains.</title>
        <authorList>
            <person name="Klenk H.-P."/>
        </authorList>
    </citation>
    <scope>NUCLEOTIDE SEQUENCE [LARGE SCALE GENOMIC DNA]</scope>
    <source>
        <strain evidence="1 2">DSM 45258</strain>
    </source>
</reference>
<keyword evidence="2" id="KW-1185">Reference proteome</keyword>